<dbReference type="InterPro" id="IPR011013">
    <property type="entry name" value="Gal_mutarotase_sf_dom"/>
</dbReference>
<dbReference type="GO" id="GO:0005975">
    <property type="term" value="P:carbohydrate metabolic process"/>
    <property type="evidence" value="ECO:0007669"/>
    <property type="project" value="InterPro"/>
</dbReference>
<keyword evidence="2" id="KW-1185">Reference proteome</keyword>
<dbReference type="GO" id="GO:0003824">
    <property type="term" value="F:catalytic activity"/>
    <property type="evidence" value="ECO:0007669"/>
    <property type="project" value="InterPro"/>
</dbReference>
<evidence type="ECO:0000313" key="1">
    <source>
        <dbReference type="EMBL" id="GAE92001.1"/>
    </source>
</evidence>
<dbReference type="SUPFAM" id="SSF74650">
    <property type="entry name" value="Galactose mutarotase-like"/>
    <property type="match status" value="1"/>
</dbReference>
<sequence>MKFTDGNWLVREGYVIHFPKIIHEVVEIDGAVTLYAPCKYLNHRGDTLDGPLLTIKISTPIDDVLRIQTWHFKGGKRKISKL</sequence>
<comment type="caution">
    <text evidence="1">The sequence shown here is derived from an EMBL/GenBank/DDBJ whole genome shotgun (WGS) entry which is preliminary data.</text>
</comment>
<dbReference type="Proteomes" id="UP000019102">
    <property type="component" value="Unassembled WGS sequence"/>
</dbReference>
<dbReference type="eggNOG" id="COG1501">
    <property type="taxonomic scope" value="Bacteria"/>
</dbReference>
<gene>
    <name evidence="1" type="ORF">JCM21714_976</name>
</gene>
<dbReference type="Gene3D" id="2.60.40.1760">
    <property type="entry name" value="glycosyl hydrolase (family 31)"/>
    <property type="match status" value="1"/>
</dbReference>
<dbReference type="AlphaFoldDB" id="W4VFS4"/>
<reference evidence="1 2" key="1">
    <citation type="journal article" date="2014" name="Genome Announc.">
        <title>Draft Genome Sequence of the Boron-Tolerant and Moderately Halotolerant Bacterium Gracilibacillus boraciitolerans JCM 21714T.</title>
        <authorList>
            <person name="Ahmed I."/>
            <person name="Oshima K."/>
            <person name="Suda W."/>
            <person name="Kitamura K."/>
            <person name="Iida T."/>
            <person name="Ohmori Y."/>
            <person name="Fujiwara T."/>
            <person name="Hattori M."/>
            <person name="Ohkuma M."/>
        </authorList>
    </citation>
    <scope>NUCLEOTIDE SEQUENCE [LARGE SCALE GENOMIC DNA]</scope>
    <source>
        <strain evidence="1 2">JCM 21714</strain>
    </source>
</reference>
<protein>
    <submittedName>
        <fullName evidence="1">Alpha-xylosidase</fullName>
    </submittedName>
</protein>
<proteinExistence type="predicted"/>
<accession>W4VFS4</accession>
<evidence type="ECO:0000313" key="2">
    <source>
        <dbReference type="Proteomes" id="UP000019102"/>
    </source>
</evidence>
<organism evidence="1 2">
    <name type="scientific">Gracilibacillus boraciitolerans JCM 21714</name>
    <dbReference type="NCBI Taxonomy" id="1298598"/>
    <lineage>
        <taxon>Bacteria</taxon>
        <taxon>Bacillati</taxon>
        <taxon>Bacillota</taxon>
        <taxon>Bacilli</taxon>
        <taxon>Bacillales</taxon>
        <taxon>Bacillaceae</taxon>
        <taxon>Gracilibacillus</taxon>
    </lineage>
</organism>
<name>W4VFS4_9BACI</name>
<dbReference type="GO" id="GO:0030246">
    <property type="term" value="F:carbohydrate binding"/>
    <property type="evidence" value="ECO:0007669"/>
    <property type="project" value="InterPro"/>
</dbReference>
<dbReference type="STRING" id="1298598.JCM21714_976"/>
<dbReference type="EMBL" id="BAVS01000002">
    <property type="protein sequence ID" value="GAE92001.1"/>
    <property type="molecule type" value="Genomic_DNA"/>
</dbReference>